<dbReference type="SUPFAM" id="SSF49899">
    <property type="entry name" value="Concanavalin A-like lectins/glucanases"/>
    <property type="match status" value="1"/>
</dbReference>
<dbReference type="SMART" id="SM00276">
    <property type="entry name" value="GLECT"/>
    <property type="match status" value="1"/>
</dbReference>
<evidence type="ECO:0000259" key="3">
    <source>
        <dbReference type="PROSITE" id="PS51304"/>
    </source>
</evidence>
<keyword evidence="1 2" id="KW-0430">Lectin</keyword>
<organism evidence="4">
    <name type="scientific">Timema douglasi</name>
    <name type="common">Walking stick</name>
    <dbReference type="NCBI Taxonomy" id="61478"/>
    <lineage>
        <taxon>Eukaryota</taxon>
        <taxon>Metazoa</taxon>
        <taxon>Ecdysozoa</taxon>
        <taxon>Arthropoda</taxon>
        <taxon>Hexapoda</taxon>
        <taxon>Insecta</taxon>
        <taxon>Pterygota</taxon>
        <taxon>Neoptera</taxon>
        <taxon>Polyneoptera</taxon>
        <taxon>Phasmatodea</taxon>
        <taxon>Timematodea</taxon>
        <taxon>Timematoidea</taxon>
        <taxon>Timematidae</taxon>
        <taxon>Timema</taxon>
    </lineage>
</organism>
<evidence type="ECO:0000256" key="2">
    <source>
        <dbReference type="RuleBase" id="RU102079"/>
    </source>
</evidence>
<dbReference type="InterPro" id="IPR001079">
    <property type="entry name" value="Galectin_CRD"/>
</dbReference>
<evidence type="ECO:0000313" key="4">
    <source>
        <dbReference type="EMBL" id="CAD7207286.1"/>
    </source>
</evidence>
<dbReference type="EMBL" id="OA596840">
    <property type="protein sequence ID" value="CAD7207286.1"/>
    <property type="molecule type" value="Genomic_DNA"/>
</dbReference>
<dbReference type="GO" id="GO:0030246">
    <property type="term" value="F:carbohydrate binding"/>
    <property type="evidence" value="ECO:0007669"/>
    <property type="project" value="UniProtKB-UniRule"/>
</dbReference>
<reference evidence="4" key="1">
    <citation type="submission" date="2020-11" db="EMBL/GenBank/DDBJ databases">
        <authorList>
            <person name="Tran Van P."/>
        </authorList>
    </citation>
    <scope>NUCLEOTIDE SEQUENCE</scope>
</reference>
<dbReference type="SMART" id="SM00908">
    <property type="entry name" value="Gal-bind_lectin"/>
    <property type="match status" value="1"/>
</dbReference>
<gene>
    <name evidence="4" type="ORF">TDIB3V08_LOCUS13434</name>
</gene>
<dbReference type="PANTHER" id="PTHR11346">
    <property type="entry name" value="GALECTIN"/>
    <property type="match status" value="1"/>
</dbReference>
<dbReference type="Pfam" id="PF00337">
    <property type="entry name" value="Gal-bind_lectin"/>
    <property type="match status" value="1"/>
</dbReference>
<evidence type="ECO:0000256" key="1">
    <source>
        <dbReference type="ARBA" id="ARBA00022734"/>
    </source>
</evidence>
<dbReference type="Gene3D" id="2.60.120.200">
    <property type="match status" value="1"/>
</dbReference>
<dbReference type="InterPro" id="IPR013320">
    <property type="entry name" value="ConA-like_dom_sf"/>
</dbReference>
<dbReference type="GO" id="GO:0016936">
    <property type="term" value="F:galactoside binding"/>
    <property type="evidence" value="ECO:0007669"/>
    <property type="project" value="TreeGrafter"/>
</dbReference>
<feature type="domain" description="Galectin" evidence="3">
    <location>
        <begin position="20"/>
        <end position="163"/>
    </location>
</feature>
<proteinExistence type="predicted"/>
<dbReference type="AlphaFoldDB" id="A0A7R8VZD9"/>
<accession>A0A7R8VZD9</accession>
<name>A0A7R8VZD9_TIMDO</name>
<protein>
    <recommendedName>
        <fullName evidence="2">Galectin</fullName>
    </recommendedName>
</protein>
<dbReference type="PROSITE" id="PS51304">
    <property type="entry name" value="GALECTIN"/>
    <property type="match status" value="1"/>
</dbReference>
<dbReference type="CDD" id="cd00070">
    <property type="entry name" value="GLECT"/>
    <property type="match status" value="1"/>
</dbReference>
<sequence>MKLTPRNNGPLVFCVQPIPFLSELPVTLSKGRTITIHGDIFPDAVRMSLNLVCGSHMDSDLALHLNPRFDQNYVVRNCRVANHWGQEEAAAHRKNPLHRGKKFALTVFVAEEQFLFLLVPTTAAVIDTLDFVSTGFGGRPALLRFHVPGAFAAGGDVSGARRP</sequence>
<dbReference type="InterPro" id="IPR044156">
    <property type="entry name" value="Galectin-like"/>
</dbReference>
<dbReference type="PANTHER" id="PTHR11346:SF176">
    <property type="entry name" value="32 KDA BETA-GALACTOSIDE-BINDING LECTIN LEC-3"/>
    <property type="match status" value="1"/>
</dbReference>